<organism evidence="8 9">
    <name type="scientific">Roseinatronobacter alkalisoli</name>
    <dbReference type="NCBI Taxonomy" id="3028235"/>
    <lineage>
        <taxon>Bacteria</taxon>
        <taxon>Pseudomonadati</taxon>
        <taxon>Pseudomonadota</taxon>
        <taxon>Alphaproteobacteria</taxon>
        <taxon>Rhodobacterales</taxon>
        <taxon>Paracoccaceae</taxon>
        <taxon>Roseinatronobacter</taxon>
    </lineage>
</organism>
<dbReference type="EMBL" id="JAQZSM010000017">
    <property type="protein sequence ID" value="MDD7972646.1"/>
    <property type="molecule type" value="Genomic_DNA"/>
</dbReference>
<evidence type="ECO:0000256" key="7">
    <source>
        <dbReference type="SAM" id="SignalP"/>
    </source>
</evidence>
<keyword evidence="4 6" id="KW-1133">Transmembrane helix</keyword>
<keyword evidence="5 6" id="KW-0472">Membrane</keyword>
<dbReference type="Proteomes" id="UP001431784">
    <property type="component" value="Unassembled WGS sequence"/>
</dbReference>
<feature type="signal peptide" evidence="7">
    <location>
        <begin position="1"/>
        <end position="16"/>
    </location>
</feature>
<evidence type="ECO:0000313" key="9">
    <source>
        <dbReference type="Proteomes" id="UP001431784"/>
    </source>
</evidence>
<feature type="chain" id="PRO_5046902024" evidence="7">
    <location>
        <begin position="17"/>
        <end position="204"/>
    </location>
</feature>
<comment type="caution">
    <text evidence="8">The sequence shown here is derived from an EMBL/GenBank/DDBJ whole genome shotgun (WGS) entry which is preliminary data.</text>
</comment>
<evidence type="ECO:0000256" key="5">
    <source>
        <dbReference type="ARBA" id="ARBA00023136"/>
    </source>
</evidence>
<dbReference type="PANTHER" id="PTHR30086">
    <property type="entry name" value="ARGININE EXPORTER PROTEIN ARGO"/>
    <property type="match status" value="1"/>
</dbReference>
<reference evidence="8" key="1">
    <citation type="submission" date="2023-02" db="EMBL/GenBank/DDBJ databases">
        <title>Description of Roseinatronobacter alkalisoli sp. nov., an alkaliphilic bacerium isolated from soda soil.</title>
        <authorList>
            <person name="Wei W."/>
        </authorList>
    </citation>
    <scope>NUCLEOTIDE SEQUENCE</scope>
    <source>
        <strain evidence="8">HJB301</strain>
    </source>
</reference>
<name>A0ABT5TE44_9RHOB</name>
<keyword evidence="3 6" id="KW-0812">Transmembrane</keyword>
<keyword evidence="9" id="KW-1185">Reference proteome</keyword>
<accession>A0ABT5TE44</accession>
<protein>
    <submittedName>
        <fullName evidence="8">LysE family transporter</fullName>
    </submittedName>
</protein>
<dbReference type="PANTHER" id="PTHR30086:SF21">
    <property type="entry name" value="TRANSPORT PROTEIN"/>
    <property type="match status" value="1"/>
</dbReference>
<dbReference type="InterPro" id="IPR001123">
    <property type="entry name" value="LeuE-type"/>
</dbReference>
<sequence length="204" mass="21508">MTIAAFLAFAGLSLFAAVSPGPAVLMAARTGLLEGFRTGAWLAVGIGAGAVVWASAALFGLGMLFAAAPALLWAFKALGAAYLLYLGWGMWRNARTPLDMHSTPALPRTALSAFRLGLLTQLANPKPAVMFAAIFLGTVPPQTPYWVLGALLAVVFLNETLWNMAVARVFALDRTRARYISLKTLIDRTFGAALALLGARIAAT</sequence>
<comment type="subcellular location">
    <subcellularLocation>
        <location evidence="1">Cell membrane</location>
        <topology evidence="1">Multi-pass membrane protein</topology>
    </subcellularLocation>
</comment>
<evidence type="ECO:0000256" key="2">
    <source>
        <dbReference type="ARBA" id="ARBA00022475"/>
    </source>
</evidence>
<feature type="transmembrane region" description="Helical" evidence="6">
    <location>
        <begin position="145"/>
        <end position="164"/>
    </location>
</feature>
<gene>
    <name evidence="8" type="ORF">PUT78_16230</name>
</gene>
<dbReference type="Pfam" id="PF01810">
    <property type="entry name" value="LysE"/>
    <property type="match status" value="1"/>
</dbReference>
<keyword evidence="7" id="KW-0732">Signal</keyword>
<keyword evidence="2" id="KW-1003">Cell membrane</keyword>
<dbReference type="RefSeq" id="WP_274353317.1">
    <property type="nucleotide sequence ID" value="NZ_JAQZSM010000017.1"/>
</dbReference>
<proteinExistence type="predicted"/>
<evidence type="ECO:0000256" key="6">
    <source>
        <dbReference type="SAM" id="Phobius"/>
    </source>
</evidence>
<evidence type="ECO:0000313" key="8">
    <source>
        <dbReference type="EMBL" id="MDD7972646.1"/>
    </source>
</evidence>
<evidence type="ECO:0000256" key="4">
    <source>
        <dbReference type="ARBA" id="ARBA00022989"/>
    </source>
</evidence>
<feature type="transmembrane region" description="Helical" evidence="6">
    <location>
        <begin position="43"/>
        <end position="66"/>
    </location>
</feature>
<evidence type="ECO:0000256" key="3">
    <source>
        <dbReference type="ARBA" id="ARBA00022692"/>
    </source>
</evidence>
<feature type="transmembrane region" description="Helical" evidence="6">
    <location>
        <begin position="73"/>
        <end position="91"/>
    </location>
</feature>
<evidence type="ECO:0000256" key="1">
    <source>
        <dbReference type="ARBA" id="ARBA00004651"/>
    </source>
</evidence>